<dbReference type="Proteomes" id="UP000291189">
    <property type="component" value="Unassembled WGS sequence"/>
</dbReference>
<keyword evidence="2" id="KW-1185">Reference proteome</keyword>
<sequence>MALFTFARRRPDADSDVVARGLPEHVRESLPLRFEAVGEALASGGDVAAACHVVGRDVARDGAALGEALSGLRTTYTLVRGSDPEFSATEALSVAWSEATLEYLHDLSCEDPLTGLTSLAHVRTRLAEVFRDAELTDVPVKISHALVVVEVRVRGRALLDEHQFTRALRLVQVAEAMRSVFSGGETIGRLGLNRAVAVVGRHIDLGTSVNLLRDFLGDLDLGDADVRVWIEGLPGTHDSATRLLDELART</sequence>
<dbReference type="RefSeq" id="WP_129988992.1">
    <property type="nucleotide sequence ID" value="NZ_SDPU01000034.1"/>
</dbReference>
<comment type="caution">
    <text evidence="1">The sequence shown here is derived from an EMBL/GenBank/DDBJ whole genome shotgun (WGS) entry which is preliminary data.</text>
</comment>
<protein>
    <recommendedName>
        <fullName evidence="3">GGDEF domain-containing protein</fullName>
    </recommendedName>
</protein>
<proteinExistence type="predicted"/>
<dbReference type="EMBL" id="SDPU01000034">
    <property type="protein sequence ID" value="RYU09995.1"/>
    <property type="molecule type" value="Genomic_DNA"/>
</dbReference>
<organism evidence="1 2">
    <name type="scientific">Nocardioides iriomotensis</name>
    <dbReference type="NCBI Taxonomy" id="715784"/>
    <lineage>
        <taxon>Bacteria</taxon>
        <taxon>Bacillati</taxon>
        <taxon>Actinomycetota</taxon>
        <taxon>Actinomycetes</taxon>
        <taxon>Propionibacteriales</taxon>
        <taxon>Nocardioidaceae</taxon>
        <taxon>Nocardioides</taxon>
    </lineage>
</organism>
<dbReference type="AlphaFoldDB" id="A0A4Q5IYH8"/>
<reference evidence="1 2" key="1">
    <citation type="submission" date="2019-01" db="EMBL/GenBank/DDBJ databases">
        <title>Nocardioides guangzhouensis sp. nov., an actinobacterium isolated from soil.</title>
        <authorList>
            <person name="Fu Y."/>
            <person name="Cai Y."/>
            <person name="Lin Z."/>
            <person name="Chen P."/>
        </authorList>
    </citation>
    <scope>NUCLEOTIDE SEQUENCE [LARGE SCALE GENOMIC DNA]</scope>
    <source>
        <strain evidence="1 2">NBRC 105384</strain>
    </source>
</reference>
<evidence type="ECO:0008006" key="3">
    <source>
        <dbReference type="Google" id="ProtNLM"/>
    </source>
</evidence>
<evidence type="ECO:0000313" key="2">
    <source>
        <dbReference type="Proteomes" id="UP000291189"/>
    </source>
</evidence>
<gene>
    <name evidence="1" type="ORF">ETU37_19370</name>
</gene>
<evidence type="ECO:0000313" key="1">
    <source>
        <dbReference type="EMBL" id="RYU09995.1"/>
    </source>
</evidence>
<dbReference type="OrthoDB" id="4936366at2"/>
<name>A0A4Q5IYH8_9ACTN</name>
<accession>A0A4Q5IYH8</accession>